<name>A0A9P6L991_9AGAM</name>
<dbReference type="InterPro" id="IPR002213">
    <property type="entry name" value="UDP_glucos_trans"/>
</dbReference>
<dbReference type="InterPro" id="IPR050271">
    <property type="entry name" value="UDP-glycosyltransferase"/>
</dbReference>
<dbReference type="Proteomes" id="UP000736335">
    <property type="component" value="Unassembled WGS sequence"/>
</dbReference>
<evidence type="ECO:0000256" key="2">
    <source>
        <dbReference type="ARBA" id="ARBA00022679"/>
    </source>
</evidence>
<comment type="caution">
    <text evidence="4">The sequence shown here is derived from an EMBL/GenBank/DDBJ whole genome shotgun (WGS) entry which is preliminary data.</text>
</comment>
<dbReference type="GO" id="GO:0008194">
    <property type="term" value="F:UDP-glycosyltransferase activity"/>
    <property type="evidence" value="ECO:0007669"/>
    <property type="project" value="InterPro"/>
</dbReference>
<keyword evidence="5" id="KW-1185">Reference proteome</keyword>
<evidence type="ECO:0000256" key="1">
    <source>
        <dbReference type="ARBA" id="ARBA00022676"/>
    </source>
</evidence>
<feature type="domain" description="Erythromycin biosynthesis protein CIII-like C-terminal" evidence="3">
    <location>
        <begin position="343"/>
        <end position="432"/>
    </location>
</feature>
<dbReference type="InterPro" id="IPR010610">
    <property type="entry name" value="EryCIII-like_C"/>
</dbReference>
<dbReference type="OrthoDB" id="5835829at2759"/>
<dbReference type="EMBL" id="WIUZ02000004">
    <property type="protein sequence ID" value="KAF9788181.1"/>
    <property type="molecule type" value="Genomic_DNA"/>
</dbReference>
<organism evidence="4 5">
    <name type="scientific">Thelephora terrestris</name>
    <dbReference type="NCBI Taxonomy" id="56493"/>
    <lineage>
        <taxon>Eukaryota</taxon>
        <taxon>Fungi</taxon>
        <taxon>Dikarya</taxon>
        <taxon>Basidiomycota</taxon>
        <taxon>Agaricomycotina</taxon>
        <taxon>Agaricomycetes</taxon>
        <taxon>Thelephorales</taxon>
        <taxon>Thelephoraceae</taxon>
        <taxon>Thelephora</taxon>
    </lineage>
</organism>
<dbReference type="GO" id="GO:0016758">
    <property type="term" value="F:hexosyltransferase activity"/>
    <property type="evidence" value="ECO:0007669"/>
    <property type="project" value="UniProtKB-ARBA"/>
</dbReference>
<dbReference type="PANTHER" id="PTHR48043:SF145">
    <property type="entry name" value="FI06409P-RELATED"/>
    <property type="match status" value="1"/>
</dbReference>
<keyword evidence="1" id="KW-0328">Glycosyltransferase</keyword>
<sequence length="476" mass="53465">MVHDTPTVILFVTNSESGQANTILALVAELLSRPDTEVHVASFAALEKRVAALRNNVLSQPSSSSLTFHTIHGVDMNTALRQRGIRDEDLIHSPTTKSYKAYDIASSIVTAWSCEDIIRTTDPDMSVIDYLFNPARDAATCLDIPYILSNPSSALDVIGTDHPRLKFFWYYPAFGSGLPFPIPLRKIWKNIKMKLRMLYSYLTAREISALVKYRNSHGIFGRLPHETPLRKATEVISPDIVDLDFPFKQPSNLRLYGPIVLDGLPVRDLDPQLSDWLDAGPTVLMSMGTHFTYTRAQVRAVLRGFLIALDQKTRVLWKLPRDSSFNDIIDELLPGIEDKERFKIVDWIPVDPFSIMTHRNVMAFVHHGGANSYFEAALAALPQVILAQWYDLYDNATRAEYRRIGIYGNKGVAPDIDADEFAAALRRVAGPGREAEDYRTRALEVSGLCRAAGGRRAAVDRILELSTQHQRKIRDS</sequence>
<gene>
    <name evidence="4" type="ORF">BJ322DRAFT_1106193</name>
</gene>
<accession>A0A9P6L991</accession>
<proteinExistence type="predicted"/>
<dbReference type="SUPFAM" id="SSF53756">
    <property type="entry name" value="UDP-Glycosyltransferase/glycogen phosphorylase"/>
    <property type="match status" value="1"/>
</dbReference>
<evidence type="ECO:0000313" key="5">
    <source>
        <dbReference type="Proteomes" id="UP000736335"/>
    </source>
</evidence>
<dbReference type="PANTHER" id="PTHR48043">
    <property type="entry name" value="EG:EG0003.4 PROTEIN-RELATED"/>
    <property type="match status" value="1"/>
</dbReference>
<reference evidence="4" key="2">
    <citation type="submission" date="2020-11" db="EMBL/GenBank/DDBJ databases">
        <authorList>
            <consortium name="DOE Joint Genome Institute"/>
            <person name="Kuo A."/>
            <person name="Miyauchi S."/>
            <person name="Kiss E."/>
            <person name="Drula E."/>
            <person name="Kohler A."/>
            <person name="Sanchez-Garcia M."/>
            <person name="Andreopoulos B."/>
            <person name="Barry K.W."/>
            <person name="Bonito G."/>
            <person name="Buee M."/>
            <person name="Carver A."/>
            <person name="Chen C."/>
            <person name="Cichocki N."/>
            <person name="Clum A."/>
            <person name="Culley D."/>
            <person name="Crous P.W."/>
            <person name="Fauchery L."/>
            <person name="Girlanda M."/>
            <person name="Hayes R."/>
            <person name="Keri Z."/>
            <person name="Labutti K."/>
            <person name="Lipzen A."/>
            <person name="Lombard V."/>
            <person name="Magnuson J."/>
            <person name="Maillard F."/>
            <person name="Morin E."/>
            <person name="Murat C."/>
            <person name="Nolan M."/>
            <person name="Ohm R."/>
            <person name="Pangilinan J."/>
            <person name="Pereira M."/>
            <person name="Perotto S."/>
            <person name="Peter M."/>
            <person name="Riley R."/>
            <person name="Sitrit Y."/>
            <person name="Stielow B."/>
            <person name="Szollosi G."/>
            <person name="Zifcakova L."/>
            <person name="Stursova M."/>
            <person name="Spatafora J.W."/>
            <person name="Tedersoo L."/>
            <person name="Vaario L.-M."/>
            <person name="Yamada A."/>
            <person name="Yan M."/>
            <person name="Wang P."/>
            <person name="Xu J."/>
            <person name="Bruns T."/>
            <person name="Baldrian P."/>
            <person name="Vilgalys R."/>
            <person name="Henrissat B."/>
            <person name="Grigoriev I.V."/>
            <person name="Hibbett D."/>
            <person name="Nagy L.G."/>
            <person name="Martin F.M."/>
        </authorList>
    </citation>
    <scope>NUCLEOTIDE SEQUENCE</scope>
    <source>
        <strain evidence="4">UH-Tt-Lm1</strain>
    </source>
</reference>
<keyword evidence="2" id="KW-0808">Transferase</keyword>
<dbReference type="Pfam" id="PF06722">
    <property type="entry name" value="EryCIII-like_C"/>
    <property type="match status" value="1"/>
</dbReference>
<dbReference type="AlphaFoldDB" id="A0A9P6L991"/>
<evidence type="ECO:0000313" key="4">
    <source>
        <dbReference type="EMBL" id="KAF9788181.1"/>
    </source>
</evidence>
<dbReference type="CDD" id="cd03784">
    <property type="entry name" value="GT1_Gtf-like"/>
    <property type="match status" value="1"/>
</dbReference>
<dbReference type="Gene3D" id="3.40.50.2000">
    <property type="entry name" value="Glycogen Phosphorylase B"/>
    <property type="match status" value="2"/>
</dbReference>
<reference evidence="4" key="1">
    <citation type="journal article" date="2020" name="Nat. Commun.">
        <title>Large-scale genome sequencing of mycorrhizal fungi provides insights into the early evolution of symbiotic traits.</title>
        <authorList>
            <person name="Miyauchi S."/>
            <person name="Kiss E."/>
            <person name="Kuo A."/>
            <person name="Drula E."/>
            <person name="Kohler A."/>
            <person name="Sanchez-Garcia M."/>
            <person name="Morin E."/>
            <person name="Andreopoulos B."/>
            <person name="Barry K.W."/>
            <person name="Bonito G."/>
            <person name="Buee M."/>
            <person name="Carver A."/>
            <person name="Chen C."/>
            <person name="Cichocki N."/>
            <person name="Clum A."/>
            <person name="Culley D."/>
            <person name="Crous P.W."/>
            <person name="Fauchery L."/>
            <person name="Girlanda M."/>
            <person name="Hayes R.D."/>
            <person name="Keri Z."/>
            <person name="LaButti K."/>
            <person name="Lipzen A."/>
            <person name="Lombard V."/>
            <person name="Magnuson J."/>
            <person name="Maillard F."/>
            <person name="Murat C."/>
            <person name="Nolan M."/>
            <person name="Ohm R.A."/>
            <person name="Pangilinan J."/>
            <person name="Pereira M.F."/>
            <person name="Perotto S."/>
            <person name="Peter M."/>
            <person name="Pfister S."/>
            <person name="Riley R."/>
            <person name="Sitrit Y."/>
            <person name="Stielow J.B."/>
            <person name="Szollosi G."/>
            <person name="Zifcakova L."/>
            <person name="Stursova M."/>
            <person name="Spatafora J.W."/>
            <person name="Tedersoo L."/>
            <person name="Vaario L.M."/>
            <person name="Yamada A."/>
            <person name="Yan M."/>
            <person name="Wang P."/>
            <person name="Xu J."/>
            <person name="Bruns T."/>
            <person name="Baldrian P."/>
            <person name="Vilgalys R."/>
            <person name="Dunand C."/>
            <person name="Henrissat B."/>
            <person name="Grigoriev I.V."/>
            <person name="Hibbett D."/>
            <person name="Nagy L.G."/>
            <person name="Martin F.M."/>
        </authorList>
    </citation>
    <scope>NUCLEOTIDE SEQUENCE</scope>
    <source>
        <strain evidence="4">UH-Tt-Lm1</strain>
    </source>
</reference>
<evidence type="ECO:0000259" key="3">
    <source>
        <dbReference type="Pfam" id="PF06722"/>
    </source>
</evidence>
<protein>
    <submittedName>
        <fullName evidence="4">Glycosyltransferase family 1 protein</fullName>
    </submittedName>
</protein>